<dbReference type="PROSITE" id="PS01295">
    <property type="entry name" value="ISPD"/>
    <property type="match status" value="1"/>
</dbReference>
<dbReference type="AlphaFoldDB" id="A0A1H2LCT3"/>
<feature type="site" description="Positions MEP for the nucleophilic attack" evidence="7">
    <location>
        <position position="209"/>
    </location>
</feature>
<dbReference type="CDD" id="cd02516">
    <property type="entry name" value="CDP-ME_synthetase"/>
    <property type="match status" value="1"/>
</dbReference>
<evidence type="ECO:0000256" key="1">
    <source>
        <dbReference type="ARBA" id="ARBA00001282"/>
    </source>
</evidence>
<dbReference type="InterPro" id="IPR001228">
    <property type="entry name" value="IspD"/>
</dbReference>
<dbReference type="UniPathway" id="UPA00056">
    <property type="reaction ID" value="UER00093"/>
</dbReference>
<evidence type="ECO:0000256" key="7">
    <source>
        <dbReference type="HAMAP-Rule" id="MF_00108"/>
    </source>
</evidence>
<keyword evidence="6 7" id="KW-0414">Isoprene biosynthesis</keyword>
<dbReference type="RefSeq" id="WP_091279809.1">
    <property type="nucleotide sequence ID" value="NZ_LT629804.1"/>
</dbReference>
<dbReference type="InterPro" id="IPR029044">
    <property type="entry name" value="Nucleotide-diphossugar_trans"/>
</dbReference>
<evidence type="ECO:0000313" key="9">
    <source>
        <dbReference type="Proteomes" id="UP000214355"/>
    </source>
</evidence>
<dbReference type="PANTHER" id="PTHR32125">
    <property type="entry name" value="2-C-METHYL-D-ERYTHRITOL 4-PHOSPHATE CYTIDYLYLTRANSFERASE, CHLOROPLASTIC"/>
    <property type="match status" value="1"/>
</dbReference>
<evidence type="ECO:0000256" key="2">
    <source>
        <dbReference type="ARBA" id="ARBA00004787"/>
    </source>
</evidence>
<dbReference type="GO" id="GO:0050518">
    <property type="term" value="F:2-C-methyl-D-erythritol 4-phosphate cytidylyltransferase activity"/>
    <property type="evidence" value="ECO:0007669"/>
    <property type="project" value="UniProtKB-UniRule"/>
</dbReference>
<gene>
    <name evidence="7" type="primary">ispD</name>
    <name evidence="8" type="ORF">SAMN04489737_0632</name>
</gene>
<reference evidence="9" key="1">
    <citation type="submission" date="2016-10" db="EMBL/GenBank/DDBJ databases">
        <authorList>
            <person name="Varghese N."/>
            <person name="Submissions S."/>
        </authorList>
    </citation>
    <scope>NUCLEOTIDE SEQUENCE [LARGE SCALE GENOMIC DNA]</scope>
    <source>
        <strain evidence="9">DSM 10002</strain>
    </source>
</reference>
<dbReference type="STRING" id="131112.SAMN04489737_0632"/>
<dbReference type="GeneID" id="65344376"/>
<evidence type="ECO:0000256" key="6">
    <source>
        <dbReference type="ARBA" id="ARBA00023229"/>
    </source>
</evidence>
<keyword evidence="5 7" id="KW-0548">Nucleotidyltransferase</keyword>
<dbReference type="OrthoDB" id="9802561at2"/>
<comment type="pathway">
    <text evidence="2 7">Isoprenoid biosynthesis; isopentenyl diphosphate biosynthesis via DXP pathway; isopentenyl diphosphate from 1-deoxy-D-xylulose 5-phosphate: step 2/6.</text>
</comment>
<dbReference type="InterPro" id="IPR050088">
    <property type="entry name" value="IspD/TarI_cytidylyltransf_bact"/>
</dbReference>
<dbReference type="SUPFAM" id="SSF53448">
    <property type="entry name" value="Nucleotide-diphospho-sugar transferases"/>
    <property type="match status" value="1"/>
</dbReference>
<evidence type="ECO:0000256" key="4">
    <source>
        <dbReference type="ARBA" id="ARBA00022679"/>
    </source>
</evidence>
<feature type="site" description="Transition state stabilizer" evidence="7">
    <location>
        <position position="15"/>
    </location>
</feature>
<feature type="site" description="Transition state stabilizer" evidence="7">
    <location>
        <position position="22"/>
    </location>
</feature>
<dbReference type="FunFam" id="3.90.550.10:FF:000003">
    <property type="entry name" value="2-C-methyl-D-erythritol 4-phosphate cytidylyltransferase"/>
    <property type="match status" value="1"/>
</dbReference>
<dbReference type="HAMAP" id="MF_00108">
    <property type="entry name" value="IspD"/>
    <property type="match status" value="1"/>
</dbReference>
<dbReference type="EC" id="2.7.7.60" evidence="7"/>
<feature type="site" description="Positions MEP for the nucleophilic attack" evidence="7">
    <location>
        <position position="149"/>
    </location>
</feature>
<dbReference type="NCBIfam" id="TIGR00453">
    <property type="entry name" value="ispD"/>
    <property type="match status" value="1"/>
</dbReference>
<dbReference type="InterPro" id="IPR034683">
    <property type="entry name" value="IspD/TarI"/>
</dbReference>
<dbReference type="Proteomes" id="UP000214355">
    <property type="component" value="Chromosome I"/>
</dbReference>
<dbReference type="PANTHER" id="PTHR32125:SF4">
    <property type="entry name" value="2-C-METHYL-D-ERYTHRITOL 4-PHOSPHATE CYTIDYLYLTRANSFERASE, CHLOROPLASTIC"/>
    <property type="match status" value="1"/>
</dbReference>
<evidence type="ECO:0000256" key="3">
    <source>
        <dbReference type="ARBA" id="ARBA00009789"/>
    </source>
</evidence>
<comment type="similarity">
    <text evidence="3 7">Belongs to the IspD/TarI cytidylyltransferase family. IspD subfamily.</text>
</comment>
<dbReference type="Pfam" id="PF01128">
    <property type="entry name" value="IspD"/>
    <property type="match status" value="1"/>
</dbReference>
<protein>
    <recommendedName>
        <fullName evidence="7">2-C-methyl-D-erythritol 4-phosphate cytidylyltransferase</fullName>
        <ecNumber evidence="7">2.7.7.60</ecNumber>
    </recommendedName>
    <alternativeName>
        <fullName evidence="7">4-diphosphocytidyl-2C-methyl-D-erythritol synthase</fullName>
    </alternativeName>
    <alternativeName>
        <fullName evidence="7">MEP cytidylyltransferase</fullName>
        <shortName evidence="7">MCT</shortName>
    </alternativeName>
</protein>
<dbReference type="GO" id="GO:0019288">
    <property type="term" value="P:isopentenyl diphosphate biosynthetic process, methylerythritol 4-phosphate pathway"/>
    <property type="evidence" value="ECO:0007669"/>
    <property type="project" value="UniProtKB-UniRule"/>
</dbReference>
<dbReference type="InterPro" id="IPR018294">
    <property type="entry name" value="ISPD_synthase_CS"/>
</dbReference>
<keyword evidence="4 7" id="KW-0808">Transferase</keyword>
<comment type="function">
    <text evidence="7">Catalyzes the formation of 4-diphosphocytidyl-2-C-methyl-D-erythritol from CTP and 2-C-methyl-D-erythritol 4-phosphate (MEP).</text>
</comment>
<evidence type="ECO:0000256" key="5">
    <source>
        <dbReference type="ARBA" id="ARBA00022695"/>
    </source>
</evidence>
<proteinExistence type="inferred from homology"/>
<organism evidence="8 9">
    <name type="scientific">Arcanobacterium phocae</name>
    <dbReference type="NCBI Taxonomy" id="131112"/>
    <lineage>
        <taxon>Bacteria</taxon>
        <taxon>Bacillati</taxon>
        <taxon>Actinomycetota</taxon>
        <taxon>Actinomycetes</taxon>
        <taxon>Actinomycetales</taxon>
        <taxon>Actinomycetaceae</taxon>
        <taxon>Arcanobacterium</taxon>
    </lineage>
</organism>
<name>A0A1H2LCT3_9ACTO</name>
<keyword evidence="9" id="KW-1185">Reference proteome</keyword>
<evidence type="ECO:0000313" key="8">
    <source>
        <dbReference type="EMBL" id="SDU78827.1"/>
    </source>
</evidence>
<dbReference type="Gene3D" id="3.90.550.10">
    <property type="entry name" value="Spore Coat Polysaccharide Biosynthesis Protein SpsA, Chain A"/>
    <property type="match status" value="1"/>
</dbReference>
<accession>A0A1H2LCT3</accession>
<sequence>MSWSAVITAAGSGTRLGAQCPKALVEIDGTPLVVHAVRTVVETGITDCIVTVPQGYEDEFGQVFDDAQIEVRVVIGGATRQDSVARGLAQVQTQSVLVHDAARALTPTDMITRVVHAVDQGAIAAIPVLPVVDTIKCVNKNKVLKTLDRSQLRAVQTPQGFDTDLLRRAHKFGERLSAAESSAAPDDAALVELMGNDVVVVDGSADALKITTPFDLAVAELIYQQTRNVER</sequence>
<comment type="catalytic activity">
    <reaction evidence="1 7">
        <text>2-C-methyl-D-erythritol 4-phosphate + CTP + H(+) = 4-CDP-2-C-methyl-D-erythritol + diphosphate</text>
        <dbReference type="Rhea" id="RHEA:13429"/>
        <dbReference type="ChEBI" id="CHEBI:15378"/>
        <dbReference type="ChEBI" id="CHEBI:33019"/>
        <dbReference type="ChEBI" id="CHEBI:37563"/>
        <dbReference type="ChEBI" id="CHEBI:57823"/>
        <dbReference type="ChEBI" id="CHEBI:58262"/>
        <dbReference type="EC" id="2.7.7.60"/>
    </reaction>
</comment>
<dbReference type="EMBL" id="LT629804">
    <property type="protein sequence ID" value="SDU78827.1"/>
    <property type="molecule type" value="Genomic_DNA"/>
</dbReference>